<dbReference type="Gene3D" id="2.30.230.10">
    <property type="entry name" value="Lipovitellin, beta-sheet shell regions, chain A"/>
    <property type="match status" value="1"/>
</dbReference>
<evidence type="ECO:0000313" key="15">
    <source>
        <dbReference type="Proteomes" id="UP000837857"/>
    </source>
</evidence>
<dbReference type="SUPFAM" id="SSF56968">
    <property type="entry name" value="Lipovitellin-phosvitin complex, beta-sheet shell regions"/>
    <property type="match status" value="2"/>
</dbReference>
<dbReference type="Gene3D" id="2.20.80.10">
    <property type="entry name" value="Lipovitellin-phosvitin complex, chain A, domain 4"/>
    <property type="match status" value="1"/>
</dbReference>
<keyword evidence="4 11" id="KW-0732">Signal</keyword>
<evidence type="ECO:0000256" key="1">
    <source>
        <dbReference type="ARBA" id="ARBA00004613"/>
    </source>
</evidence>
<dbReference type="Pfam" id="PF06448">
    <property type="entry name" value="DUF1081"/>
    <property type="match status" value="1"/>
</dbReference>
<evidence type="ECO:0000256" key="7">
    <source>
        <dbReference type="ARBA" id="ARBA00023157"/>
    </source>
</evidence>
<feature type="domain" description="Vitellogenin" evidence="12">
    <location>
        <begin position="42"/>
        <end position="684"/>
    </location>
</feature>
<dbReference type="SUPFAM" id="SSF48431">
    <property type="entry name" value="Lipovitellin-phosvitin complex, superhelical domain"/>
    <property type="match status" value="1"/>
</dbReference>
<evidence type="ECO:0000256" key="4">
    <source>
        <dbReference type="ARBA" id="ARBA00022729"/>
    </source>
</evidence>
<comment type="caution">
    <text evidence="9">Lacks conserved residue(s) required for the propagation of feature annotation.</text>
</comment>
<feature type="chain" id="PRO_5045550024" description="Vitellogenin" evidence="11">
    <location>
        <begin position="19"/>
        <end position="4195"/>
    </location>
</feature>
<dbReference type="InterPro" id="IPR015819">
    <property type="entry name" value="Lipid_transp_b-sht_shell"/>
</dbReference>
<evidence type="ECO:0000256" key="2">
    <source>
        <dbReference type="ARBA" id="ARBA00022448"/>
    </source>
</evidence>
<evidence type="ECO:0000256" key="5">
    <source>
        <dbReference type="ARBA" id="ARBA00022761"/>
    </source>
</evidence>
<dbReference type="PROSITE" id="PS51233">
    <property type="entry name" value="VWFD"/>
    <property type="match status" value="1"/>
</dbReference>
<comment type="subcellular location">
    <subcellularLocation>
        <location evidence="1">Secreted</location>
    </subcellularLocation>
</comment>
<organism evidence="14 15">
    <name type="scientific">Iphiclides podalirius</name>
    <name type="common">scarce swallowtail</name>
    <dbReference type="NCBI Taxonomy" id="110791"/>
    <lineage>
        <taxon>Eukaryota</taxon>
        <taxon>Metazoa</taxon>
        <taxon>Ecdysozoa</taxon>
        <taxon>Arthropoda</taxon>
        <taxon>Hexapoda</taxon>
        <taxon>Insecta</taxon>
        <taxon>Pterygota</taxon>
        <taxon>Neoptera</taxon>
        <taxon>Endopterygota</taxon>
        <taxon>Lepidoptera</taxon>
        <taxon>Glossata</taxon>
        <taxon>Ditrysia</taxon>
        <taxon>Papilionoidea</taxon>
        <taxon>Papilionidae</taxon>
        <taxon>Papilioninae</taxon>
        <taxon>Iphiclides</taxon>
    </lineage>
</organism>
<evidence type="ECO:0000256" key="11">
    <source>
        <dbReference type="SAM" id="SignalP"/>
    </source>
</evidence>
<dbReference type="Gene3D" id="2.20.50.20">
    <property type="entry name" value="Lipovitellin. Chain A, domain 3"/>
    <property type="match status" value="1"/>
</dbReference>
<dbReference type="InterPro" id="IPR015255">
    <property type="entry name" value="Vitellinogen_open_b-sht"/>
</dbReference>
<dbReference type="InterPro" id="IPR050733">
    <property type="entry name" value="Vitellogenin/Apolipophorin"/>
</dbReference>
<dbReference type="InterPro" id="IPR015817">
    <property type="entry name" value="Vitellinogen_open_b-sht_sub1"/>
</dbReference>
<proteinExistence type="predicted"/>
<dbReference type="InterPro" id="IPR009454">
    <property type="entry name" value="Lipid_transpt_open_b-sht"/>
</dbReference>
<dbReference type="InterPro" id="IPR001747">
    <property type="entry name" value="Vitellogenin_N"/>
</dbReference>
<evidence type="ECO:0000259" key="12">
    <source>
        <dbReference type="PROSITE" id="PS51211"/>
    </source>
</evidence>
<keyword evidence="5" id="KW-0758">Storage protein</keyword>
<dbReference type="PANTHER" id="PTHR23345:SF15">
    <property type="entry name" value="VITELLOGENIN 1-RELATED"/>
    <property type="match status" value="1"/>
</dbReference>
<dbReference type="EMBL" id="OW152837">
    <property type="protein sequence ID" value="CAH2058177.1"/>
    <property type="molecule type" value="Genomic_DNA"/>
</dbReference>
<dbReference type="InterPro" id="IPR015816">
    <property type="entry name" value="Vitellinogen_b-sht_N"/>
</dbReference>
<dbReference type="SMART" id="SM00638">
    <property type="entry name" value="LPD_N"/>
    <property type="match status" value="1"/>
</dbReference>
<keyword evidence="7" id="KW-1015">Disulfide bond</keyword>
<dbReference type="SMART" id="SM00216">
    <property type="entry name" value="VWD"/>
    <property type="match status" value="1"/>
</dbReference>
<dbReference type="PROSITE" id="PS51211">
    <property type="entry name" value="VITELLOGENIN"/>
    <property type="match status" value="1"/>
</dbReference>
<dbReference type="PANTHER" id="PTHR23345">
    <property type="entry name" value="VITELLOGENIN-RELATED"/>
    <property type="match status" value="1"/>
</dbReference>
<keyword evidence="3" id="KW-0964">Secreted</keyword>
<keyword evidence="8" id="KW-0325">Glycoprotein</keyword>
<evidence type="ECO:0000256" key="10">
    <source>
        <dbReference type="SAM" id="MobiDB-lite"/>
    </source>
</evidence>
<name>A0ABN8IQR7_9NEOP</name>
<keyword evidence="15" id="KW-1185">Reference proteome</keyword>
<evidence type="ECO:0000259" key="13">
    <source>
        <dbReference type="PROSITE" id="PS51233"/>
    </source>
</evidence>
<accession>A0ABN8IQR7</accession>
<feature type="region of interest" description="Disordered" evidence="10">
    <location>
        <begin position="2893"/>
        <end position="2916"/>
    </location>
</feature>
<evidence type="ECO:0008006" key="16">
    <source>
        <dbReference type="Google" id="ProtNLM"/>
    </source>
</evidence>
<dbReference type="Proteomes" id="UP000837857">
    <property type="component" value="Chromosome 25"/>
</dbReference>
<sequence length="4195" mass="475814">MKLIVGFVCLCIVSAAYASGNLLKDPYICGPPSCTASSKFKYLSQTVYYYEYKVEVETYFAGSSNNRSSLNITAEVKVQFITPCEGLMHLQNITLRDQDENYPVERAENFAQAVSQYDLRFAFHDGIISEICPNPLEEDWVLNFKRAILSLFQNSMKRFDIDFNGVEQDIHGTCNVEYDVRGQENTSLILVKKRNLALCTDRYKYMSILQTVRYDFQSKFQTWPVLKSESKCRITVDHYIYKTVNCRERHLFEPFSGRNSGAMSTVIQDLVLIRELNRTDIEIMETQPKAWSVIHKRSNILHHHTPHNKGETGELKSARDVLKLLCLVKQTADSEHTSVDENMDSGSIVGLWGQLVRSARKLHHPALAQLLARAPTICLAASKHILDALPYIASTGSVELIKDKVINEDVDKETRHEWLMSMAMIPRPKLEMLKSMLELLQKQKNDKVISFTVSSMVHSYCKHSGKSLRECCEGETPKQIMEEFQGIVMEVIDKGLGNAQREDRDKIVHALKALGNIGGFRQEFADVLMALIGDALVPVHIRLTAIDAFRRTPCTETREYFLETFREDLVDVEVRIASYLQVMRCPDLSIIRRIFHALRNEPVNQVATFVWSHLNNLGQSSLPSRVEIQGLLSGNTMPQLEDSPDFRMFSRNYEQSIFFDQYNAGGNYEANVVFSPDSYIPRSVSLNLTVDMFGESINLLEIKARGEGFERYFEAFFGKDAPFDKDDIADRVSKLRVLRSVDEADRLRGKIDGLGYENRALKHRFPVAELGIKVFGNEIAFWSAEGPGEIMRSLERLNPKLRVLEILSGKEIKYNKASLFLDTTFSVPTGCGLPLNMNLMGTSYVDTKMSGTVVDKYEQSGNLDFNGMIRPSVAVNVAATMGVVAGALSSSAVRLSARLYTATALEAALSEIFAAKSELIILHGDEELQQQGLNQNRIERSICSWTTFDKAIGIKVCAAYQFPNMTNINNAPYFIMSGPAKYILSLEKADPSAKTYTFQYKWDRNSTTDVIGFSFDTPNSKEKRMIDASLVTSNTSTSASLTLQSARSTLRARALYRNQPHDKSLEAALDVDGRKQFDTVMSLKRHEIKHGHVWLPHAYWVVNNETIAELSGSVKVKTKGGVTQWDISTDFQTRQLASRLIGYYTLNGPTHGAKLQLDYQFYRNPKQTIRLEGLYSERGLGFRHDLYGDLSMEFTAYPGYNFYSVLRNVKTQTHIDIGFNVSASRQQKSDPAFTFAFRRIDKLNGLRVGTELAMTRAPRPLLFKFNFEEVGPKYSVLAVLNFNPRSREIVVSGYLFAPPGSQLYVDAEANVTLPTLHPCALKAKLHEKRTDEFQLNAVGVWFTGVDFNVDALYQDQSKTNLASHRLKVILNSSHFKDVSVDARFTQDNRQITFIGQGEYDSGSYRALVRHVVVTEHKFTTYAELDVDQRAYSLNLNADLANNTDLNLHLHLDQLRDVQISYQRWSGEPQRRLSAAINWDANRDPSQKLSVDVQLDNKGRWHRAGHLTLYYPGRVVNGEFEFLLKDWFCEWRVRMGWASDATVLWRVKMYSEARGQTVYALLSSLDTPFAGWRDTSFNLMWRYQDNLQALNGSMNWQEDYLAFSLLADYLFKTNEFYGEVNALVNSTIPTLPKAAAIAKHRAVWKRSADTLLSFQYNEDGMLMINSSWTLDRGQMENNITGKVTLVTPFQGYTNGLLNTHFILGHKRDVKGVTYLELEEKVVKIYVDGHMRRITNCMLVVNVTSPAGELSRMSARFGFVEKERHLVAMVVTPNSTTGIELLLKLVSMQEFHVFGHVALPVQYLNRVMLTAKRATKEVDFRVGWADMDLGFTGIWHWRSPLHFVYVYKLYTPLDGFEENGLVLKNVLAHGLDTELSLRLSKHKVGIAILLVDNGKGLLDVVKDRIEHKPSDPDMFVENFDTTASVVLDTLYYPTISFHSHMLKFVGPDEEDILEANATLHLPDKPPIVLTDVFVMEDYTLMRNTLNLVTPFQAIKELKSVYTVDIIFGEKFNVTCVALLYNGTYWHEISYKALYEFERGADEAYRSYAASVGVATPLAVLPGLEARVTARLEDALWKMAADIAMPSFTVTAVARLELDDPFVETSGSLNLTSAYLEDYFIKMEFKKDFSDVESLVGGGIQIQQGDQNNYAFAEAVWRLEPPRQVRFKARAALAPALAPAALALHYGEEGAQSALALDLDADGGLYSLKADRRPASLSVALGTPHNGFRAMKLITEFDKDDIRGSIVTDATEYSISGKVTNRQPLEVSLVLVPKRQGQQIQVRMKLDSTPNVYALTAHVIGPIEATVNAKAEIRDNFTDIYFKVDMPHVKSKEIFFKSRVDSFPGLRKVMSVQASTPLQKLRFLKGDTDFLFGPKTGYLLCKYELPDMKGDGDLKWSFLLGDLYIRALGHQLVKQLQRSVDLDIFFGNSTSPDGLEKTNAGFSMDLDRVWQIGGNASFGYVLEKRLNLVVNAILPKPNVDVHTLYLDCDMGSKESPEKAVEAQYATDVTKIVTAVKGKMLYLDESLDSSARLTWTSGAEYRSVDKLLSYKWDVNGSKHVDYSLTTPLYFKQPTLTVKGSYQQDMVHGHQILKGTMHRPGSSQIGELDLRYGGMKHTDGHFNFSTPFQRLPWLKSIFNINNCEERSDNRVDLFWPNKTASVNTTHVFAKLERGFAQIGGVSLSIPLNSQHLVGTEYYYAQQGGASGGNATVDFDGVRFAKGSFVQTLGRSQRGLDLATTDIEVENAHTPLGVRYMHEYDGAGNVDVKQATVFHLQNATKFNVTGKLDVLNYETGKKLKLTAIHGNRTWSFENKYEAFDRQLTQGSKVQWAEDVWINYDVHVTNMSVEETESQRVVVNVQYPLRKFALEALYRLQDALLEGHARLHWDVREQNKSALLTGRWTGPPSPTPAPATATAPANTPAPAGALHNVLLTLSHPSFRKDVTLKGQYLTTPAVMSNVSIELQYSDYETEYLKLHSILMDNSNGPTRDYKFALTCTHPSTNLALDMRSDLNVHSRWYYLDTFYRFQKSLFYEKLRSNRVLVDLSNSAVNWERANETYFYKVNGSWELAYPSYKLRGVVFHPNGNDTAFAELSMVDRSLIAHYNSTDDISYHLIGKIVDARSAEMNAWRDFDDVTTVDLASYIRLNHSRLLTSSVVWRPQVFGEARSRAVALLKLLYAQVNETLVLVKEAPMEAHQALRAIWVDAKPRIREFLDDLNDLHVIKDDLDEFERFLNESYEHNDFYVRDVVEFTYYVLDEMAIRNHLEGLPGFVNDVWGMMGNTSSSIKQSLTYVVESVKTAYSNFLESVSRVLEADLMELVSDKLETMIMQYDNFVRDLHMRLLQYWEETWVNATTRLSEYWRELLRSIEPLFFKMLHYTESFVFTVWKGAMDFFYNRTQELTDSPYFNYVSTFGHEMDRLYKDLVNNDLITNVKKYSKKLWSVMWEKVERYIPFKDEIRQLYSEFKSAWENFLKTPQVVYVREKYNEAYERLKWWYDYFMIGEAAHKVWGILYAKLTDMAKTALQYEEIHRTPKTKFVFDPRAGMVRLEQKLPMSWHAFNRTPDLAEVAEYRAVRDFVDDWLTSNRSIWSYYYEIRPYMDLNNVVPPFAGLTSNRSICSYYYENRPYVDLNNVVPPFAGMAMMTAQGTLVTFDKEVFTISESGTFLLTKEYRQNNFTVLMESNDQGQYDLVILTKRSLIYIDLYKEQVSLGRSTALSLPAAIEELVVDRQSDVITVEGRSGLEVQCNVLFRTCKLQVSGWHYAALGGLLGTYNNEQYDERQLPGGLLGADVTSLGRGWRLRGEGEGPRQATPTKSGDQTQCDKFFANKVSPLHPCFSVIDARPFRAECSAGADACALANAYLELCAQQHVPTHIPDHCVQCTTPQGELVDEGSFVQLLEPPNSTDVVFLVEAHECNRNLRRAKNIELFVEALDSKLQGDGFSDNRYAVVVYGGRGVFRSPRALYVDNELFADAVDVPRHFDAFRIDKAEGKEGAAPKADAFAALRFASSLPLRAAAPRAFVLMPCARCNAAAMTLDYSTIYHNLMENSVTLHILMNDEFTLSKKRVAKYLFGVDSTLAYTNKDYERLVGDAGLRKQVKLPKDKLGICNSLALETNGTVWAGAKLSGERAAARRFATVAGARVARAGRACARARCECRAARLHCRPCRDDRDPLELSFWNSDDIDELIDMAMDPPNLPSFR</sequence>
<evidence type="ECO:0000256" key="8">
    <source>
        <dbReference type="ARBA" id="ARBA00023180"/>
    </source>
</evidence>
<feature type="compositionally biased region" description="Low complexity" evidence="10">
    <location>
        <begin position="2907"/>
        <end position="2916"/>
    </location>
</feature>
<evidence type="ECO:0000313" key="14">
    <source>
        <dbReference type="EMBL" id="CAH2058177.1"/>
    </source>
</evidence>
<keyword evidence="6" id="KW-0445">Lipid transport</keyword>
<dbReference type="Pfam" id="PF09172">
    <property type="entry name" value="Vit_open_b-sht"/>
    <property type="match status" value="1"/>
</dbReference>
<feature type="domain" description="VWFD" evidence="13">
    <location>
        <begin position="3634"/>
        <end position="3802"/>
    </location>
</feature>
<dbReference type="InterPro" id="IPR011030">
    <property type="entry name" value="Lipovitellin_superhlx_dom"/>
</dbReference>
<dbReference type="Pfam" id="PF01347">
    <property type="entry name" value="Vitellogenin_N"/>
    <property type="match status" value="1"/>
</dbReference>
<dbReference type="InterPro" id="IPR001846">
    <property type="entry name" value="VWF_type-D"/>
</dbReference>
<dbReference type="Gene3D" id="1.25.10.20">
    <property type="entry name" value="Vitellinogen, superhelical"/>
    <property type="match status" value="1"/>
</dbReference>
<evidence type="ECO:0000256" key="6">
    <source>
        <dbReference type="ARBA" id="ARBA00023055"/>
    </source>
</evidence>
<protein>
    <recommendedName>
        <fullName evidence="16">Vitellogenin</fullName>
    </recommendedName>
</protein>
<feature type="region of interest" description="Disordered" evidence="10">
    <location>
        <begin position="3795"/>
        <end position="3814"/>
    </location>
</feature>
<evidence type="ECO:0000256" key="9">
    <source>
        <dbReference type="PROSITE-ProRule" id="PRU00557"/>
    </source>
</evidence>
<dbReference type="Pfam" id="PF00094">
    <property type="entry name" value="VWD"/>
    <property type="match status" value="1"/>
</dbReference>
<feature type="signal peptide" evidence="11">
    <location>
        <begin position="1"/>
        <end position="18"/>
    </location>
</feature>
<feature type="non-terminal residue" evidence="14">
    <location>
        <position position="1"/>
    </location>
</feature>
<dbReference type="SMART" id="SM01169">
    <property type="entry name" value="DUF1943"/>
    <property type="match status" value="1"/>
</dbReference>
<keyword evidence="2" id="KW-0813">Transport</keyword>
<gene>
    <name evidence="14" type="ORF">IPOD504_LOCUS10475</name>
</gene>
<reference evidence="14" key="1">
    <citation type="submission" date="2022-03" db="EMBL/GenBank/DDBJ databases">
        <authorList>
            <person name="Martin H S."/>
        </authorList>
    </citation>
    <scope>NUCLEOTIDE SEQUENCE</scope>
</reference>
<feature type="compositionally biased region" description="Polar residues" evidence="10">
    <location>
        <begin position="3805"/>
        <end position="3814"/>
    </location>
</feature>
<evidence type="ECO:0000256" key="3">
    <source>
        <dbReference type="ARBA" id="ARBA00022525"/>
    </source>
</evidence>